<comment type="caution">
    <text evidence="2">The sequence shown here is derived from an EMBL/GenBank/DDBJ whole genome shotgun (WGS) entry which is preliminary data.</text>
</comment>
<reference evidence="2 3" key="2">
    <citation type="journal article" date="2023" name="Mol. Biol. Evol.">
        <title>Genomics of Secondarily Temperate Adaptation in the Only Non-Antarctic Icefish.</title>
        <authorList>
            <person name="Rivera-Colon A.G."/>
            <person name="Rayamajhi N."/>
            <person name="Minhas B.F."/>
            <person name="Madrigal G."/>
            <person name="Bilyk K.T."/>
            <person name="Yoon V."/>
            <person name="Hune M."/>
            <person name="Gregory S."/>
            <person name="Cheng C.H.C."/>
            <person name="Catchen J.M."/>
        </authorList>
    </citation>
    <scope>NUCLEOTIDE SEQUENCE [LARGE SCALE GENOMIC DNA]</scope>
    <source>
        <strain evidence="2">JMC-PN-2008</strain>
    </source>
</reference>
<name>A0AAN7XUR8_ELEMC</name>
<evidence type="ECO:0000313" key="3">
    <source>
        <dbReference type="Proteomes" id="UP001346869"/>
    </source>
</evidence>
<dbReference type="Proteomes" id="UP001346869">
    <property type="component" value="Unassembled WGS sequence"/>
</dbReference>
<sequence>MPPFSRQDFPLTSEEDVAPASSRIHRSCMTGETGENERSAFYFLYQRNVGAGVGSEAEEEIKIQRAVQIITKAGREKPHTHAGVKEESLSSDHAPVLPLISIIKSF</sequence>
<keyword evidence="3" id="KW-1185">Reference proteome</keyword>
<dbReference type="EMBL" id="JAUZQC010000006">
    <property type="protein sequence ID" value="KAK5870436.1"/>
    <property type="molecule type" value="Genomic_DNA"/>
</dbReference>
<proteinExistence type="predicted"/>
<accession>A0AAN7XUR8</accession>
<evidence type="ECO:0000313" key="2">
    <source>
        <dbReference type="EMBL" id="KAK5870436.1"/>
    </source>
</evidence>
<evidence type="ECO:0000256" key="1">
    <source>
        <dbReference type="SAM" id="MobiDB-lite"/>
    </source>
</evidence>
<feature type="region of interest" description="Disordered" evidence="1">
    <location>
        <begin position="1"/>
        <end position="31"/>
    </location>
</feature>
<organism evidence="2 3">
    <name type="scientific">Eleginops maclovinus</name>
    <name type="common">Patagonian blennie</name>
    <name type="synonym">Eleginus maclovinus</name>
    <dbReference type="NCBI Taxonomy" id="56733"/>
    <lineage>
        <taxon>Eukaryota</taxon>
        <taxon>Metazoa</taxon>
        <taxon>Chordata</taxon>
        <taxon>Craniata</taxon>
        <taxon>Vertebrata</taxon>
        <taxon>Euteleostomi</taxon>
        <taxon>Actinopterygii</taxon>
        <taxon>Neopterygii</taxon>
        <taxon>Teleostei</taxon>
        <taxon>Neoteleostei</taxon>
        <taxon>Acanthomorphata</taxon>
        <taxon>Eupercaria</taxon>
        <taxon>Perciformes</taxon>
        <taxon>Notothenioidei</taxon>
        <taxon>Eleginopidae</taxon>
        <taxon>Eleginops</taxon>
    </lineage>
</organism>
<protein>
    <submittedName>
        <fullName evidence="2">Uncharacterized protein</fullName>
    </submittedName>
</protein>
<reference evidence="2 3" key="1">
    <citation type="journal article" date="2023" name="Genes (Basel)">
        <title>Chromosome-Level Genome Assembly and Circadian Gene Repertoire of the Patagonia Blennie Eleginops maclovinus-The Closest Ancestral Proxy of Antarctic Cryonotothenioids.</title>
        <authorList>
            <person name="Cheng C.C."/>
            <person name="Rivera-Colon A.G."/>
            <person name="Minhas B.F."/>
            <person name="Wilson L."/>
            <person name="Rayamajhi N."/>
            <person name="Vargas-Chacoff L."/>
            <person name="Catchen J.M."/>
        </authorList>
    </citation>
    <scope>NUCLEOTIDE SEQUENCE [LARGE SCALE GENOMIC DNA]</scope>
    <source>
        <strain evidence="2">JMC-PN-2008</strain>
    </source>
</reference>
<dbReference type="AlphaFoldDB" id="A0AAN7XUR8"/>
<gene>
    <name evidence="2" type="ORF">PBY51_025069</name>
</gene>